<dbReference type="EMBL" id="CP000450">
    <property type="protein sequence ID" value="ABI59991.1"/>
    <property type="molecule type" value="Genomic_DNA"/>
</dbReference>
<proteinExistence type="predicted"/>
<name>Q0ADC4_NITEC</name>
<dbReference type="SUPFAM" id="SSF46689">
    <property type="entry name" value="Homeodomain-like"/>
    <property type="match status" value="1"/>
</dbReference>
<evidence type="ECO:0000313" key="2">
    <source>
        <dbReference type="EMBL" id="ABI60658.1"/>
    </source>
</evidence>
<dbReference type="HOGENOM" id="CLU_056788_2_2_4"/>
<dbReference type="Gene3D" id="1.10.10.10">
    <property type="entry name" value="Winged helix-like DNA-binding domain superfamily/Winged helix DNA-binding domain"/>
    <property type="match status" value="1"/>
</dbReference>
<reference evidence="2" key="1">
    <citation type="submission" date="2006-08" db="EMBL/GenBank/DDBJ databases">
        <title>Complete sequence of the choromosome of Nitrosomonas eutropha C91.</title>
        <authorList>
            <consortium name="US DOE Joint Genome Institute"/>
            <person name="Copeland A."/>
            <person name="Lucas S."/>
            <person name="Lapidus A."/>
            <person name="Barry K."/>
            <person name="Detter J.C."/>
            <person name="Glavina del Rio T."/>
            <person name="Hammon N."/>
            <person name="Israni S."/>
            <person name="Pitluck S."/>
            <person name="Di Bartolo G."/>
            <person name="Chain P."/>
            <person name="Malfatti S."/>
            <person name="Shin M."/>
            <person name="Vergez L."/>
            <person name="Schmutz J."/>
            <person name="Larimer F."/>
            <person name="Land M."/>
            <person name="Hauser L."/>
            <person name="Kyrpides N."/>
            <person name="Kim E."/>
            <person name="Arp D."/>
            <person name="Klotz M."/>
            <person name="Norton J."/>
            <person name="Stein L."/>
            <person name="Sayavedra-Soto L."/>
            <person name="Hommes N."/>
            <person name="Richardson P."/>
        </authorList>
    </citation>
    <scope>NUCLEOTIDE SEQUENCE</scope>
    <source>
        <strain evidence="2">C91</strain>
    </source>
</reference>
<dbReference type="InterPro" id="IPR036388">
    <property type="entry name" value="WH-like_DNA-bd_sf"/>
</dbReference>
<dbReference type="EMBL" id="CP000450">
    <property type="protein sequence ID" value="ABI60658.1"/>
    <property type="molecule type" value="Genomic_DNA"/>
</dbReference>
<dbReference type="STRING" id="335283.Neut_1757"/>
<sequence>MHVIDYSLSQLMGKVMHAYSQDLRDRILGALDRGEGPTAIARRFEVSRMWVYQVRKRWKEEGQRHSLPMGGYRRSRIAHKEAQIRQWIEATPDLTLVELSERLAAEGIQIKVPALWHQLNKWGLSFKKNPARQRAIAHRRTSGTN</sequence>
<evidence type="ECO:0008006" key="4">
    <source>
        <dbReference type="Google" id="ProtNLM"/>
    </source>
</evidence>
<dbReference type="KEGG" id="net:Neut_1757"/>
<dbReference type="Proteomes" id="UP000001966">
    <property type="component" value="Chromosome"/>
</dbReference>
<dbReference type="InterPro" id="IPR009057">
    <property type="entry name" value="Homeodomain-like_sf"/>
</dbReference>
<dbReference type="KEGG" id="net:Neut_2449"/>
<organism evidence="2 3">
    <name type="scientific">Nitrosomonas eutropha (strain DSM 101675 / C91 / Nm57)</name>
    <dbReference type="NCBI Taxonomy" id="335283"/>
    <lineage>
        <taxon>Bacteria</taxon>
        <taxon>Pseudomonadati</taxon>
        <taxon>Pseudomonadota</taxon>
        <taxon>Betaproteobacteria</taxon>
        <taxon>Nitrosomonadales</taxon>
        <taxon>Nitrosomonadaceae</taxon>
        <taxon>Nitrosomonas</taxon>
    </lineage>
</organism>
<protein>
    <recommendedName>
        <fullName evidence="4">Insertion sequence transposase protein</fullName>
    </recommendedName>
</protein>
<dbReference type="eggNOG" id="COG3415">
    <property type="taxonomic scope" value="Bacteria"/>
</dbReference>
<gene>
    <name evidence="1" type="ordered locus">Neut_1757</name>
    <name evidence="2" type="ordered locus">Neut_2449</name>
</gene>
<dbReference type="AlphaFoldDB" id="Q0ADC4"/>
<dbReference type="Pfam" id="PF13384">
    <property type="entry name" value="HTH_23"/>
    <property type="match status" value="1"/>
</dbReference>
<reference evidence="2 3" key="2">
    <citation type="journal article" date="2007" name="Environ. Microbiol.">
        <title>Whole-genome analysis of the ammonia-oxidizing bacterium, Nitrosomonas eutropha C91: implications for niche adaptation.</title>
        <authorList>
            <person name="Stein L.Y."/>
            <person name="Arp D.J."/>
            <person name="Berube P.M."/>
            <person name="Chain P.S."/>
            <person name="Hauser L."/>
            <person name="Jetten M.S."/>
            <person name="Klotz M.G."/>
            <person name="Larimer F.W."/>
            <person name="Norton J.M."/>
            <person name="Op den Camp H.J.M."/>
            <person name="Shin M."/>
            <person name="Wei X."/>
        </authorList>
    </citation>
    <scope>NUCLEOTIDE SEQUENCE [LARGE SCALE GENOMIC DNA]</scope>
    <source>
        <strain evidence="2">C91</strain>
        <strain evidence="3">DSM 101675 / C91 / Nm57</strain>
    </source>
</reference>
<evidence type="ECO:0000313" key="3">
    <source>
        <dbReference type="Proteomes" id="UP000001966"/>
    </source>
</evidence>
<evidence type="ECO:0000313" key="1">
    <source>
        <dbReference type="EMBL" id="ABI59991.1"/>
    </source>
</evidence>
<accession>Q0ADC4</accession>